<dbReference type="PANTHER" id="PTHR30193">
    <property type="entry name" value="ABC TRANSPORTER PERMEASE PROTEIN"/>
    <property type="match status" value="1"/>
</dbReference>
<evidence type="ECO:0000313" key="10">
    <source>
        <dbReference type="Proteomes" id="UP000190328"/>
    </source>
</evidence>
<keyword evidence="3" id="KW-1003">Cell membrane</keyword>
<dbReference type="EMBL" id="FUXI01000043">
    <property type="protein sequence ID" value="SKA12734.1"/>
    <property type="molecule type" value="Genomic_DNA"/>
</dbReference>
<feature type="transmembrane region" description="Helical" evidence="7">
    <location>
        <begin position="112"/>
        <end position="135"/>
    </location>
</feature>
<dbReference type="SUPFAM" id="SSF161098">
    <property type="entry name" value="MetI-like"/>
    <property type="match status" value="1"/>
</dbReference>
<dbReference type="GO" id="GO:0055085">
    <property type="term" value="P:transmembrane transport"/>
    <property type="evidence" value="ECO:0007669"/>
    <property type="project" value="InterPro"/>
</dbReference>
<dbReference type="CDD" id="cd06261">
    <property type="entry name" value="TM_PBP2"/>
    <property type="match status" value="1"/>
</dbReference>
<evidence type="ECO:0000256" key="1">
    <source>
        <dbReference type="ARBA" id="ARBA00004651"/>
    </source>
</evidence>
<dbReference type="Gene3D" id="1.10.3720.10">
    <property type="entry name" value="MetI-like"/>
    <property type="match status" value="1"/>
</dbReference>
<evidence type="ECO:0000256" key="6">
    <source>
        <dbReference type="ARBA" id="ARBA00023136"/>
    </source>
</evidence>
<comment type="similarity">
    <text evidence="7">Belongs to the binding-protein-dependent transport system permease family.</text>
</comment>
<keyword evidence="5 7" id="KW-1133">Transmembrane helix</keyword>
<dbReference type="Proteomes" id="UP000190328">
    <property type="component" value="Unassembled WGS sequence"/>
</dbReference>
<protein>
    <submittedName>
        <fullName evidence="9">Multiple sugar transport system permease protein</fullName>
    </submittedName>
</protein>
<keyword evidence="2 7" id="KW-0813">Transport</keyword>
<dbReference type="RefSeq" id="WP_078808385.1">
    <property type="nucleotide sequence ID" value="NZ_FUXI01000043.1"/>
</dbReference>
<organism evidence="9 10">
    <name type="scientific">Pilibacter termitis</name>
    <dbReference type="NCBI Taxonomy" id="263852"/>
    <lineage>
        <taxon>Bacteria</taxon>
        <taxon>Bacillati</taxon>
        <taxon>Bacillota</taxon>
        <taxon>Bacilli</taxon>
        <taxon>Lactobacillales</taxon>
        <taxon>Enterococcaceae</taxon>
        <taxon>Pilibacter</taxon>
    </lineage>
</organism>
<keyword evidence="10" id="KW-1185">Reference proteome</keyword>
<keyword evidence="6 7" id="KW-0472">Membrane</keyword>
<dbReference type="InterPro" id="IPR051393">
    <property type="entry name" value="ABC_transporter_permease"/>
</dbReference>
<dbReference type="InterPro" id="IPR000515">
    <property type="entry name" value="MetI-like"/>
</dbReference>
<feature type="transmembrane region" description="Helical" evidence="7">
    <location>
        <begin position="20"/>
        <end position="43"/>
    </location>
</feature>
<name>A0A1T4R9P5_9ENTE</name>
<dbReference type="STRING" id="263852.SAMN02745116_02500"/>
<feature type="transmembrane region" description="Helical" evidence="7">
    <location>
        <begin position="270"/>
        <end position="291"/>
    </location>
</feature>
<reference evidence="10" key="1">
    <citation type="submission" date="2017-02" db="EMBL/GenBank/DDBJ databases">
        <authorList>
            <person name="Varghese N."/>
            <person name="Submissions S."/>
        </authorList>
    </citation>
    <scope>NUCLEOTIDE SEQUENCE [LARGE SCALE GENOMIC DNA]</scope>
    <source>
        <strain evidence="10">ATCC BAA-1030</strain>
    </source>
</reference>
<evidence type="ECO:0000256" key="3">
    <source>
        <dbReference type="ARBA" id="ARBA00022475"/>
    </source>
</evidence>
<evidence type="ECO:0000259" key="8">
    <source>
        <dbReference type="PROSITE" id="PS50928"/>
    </source>
</evidence>
<accession>A0A1T4R9P5</accession>
<comment type="subcellular location">
    <subcellularLocation>
        <location evidence="1 7">Cell membrane</location>
        <topology evidence="1 7">Multi-pass membrane protein</topology>
    </subcellularLocation>
</comment>
<keyword evidence="9" id="KW-0762">Sugar transport</keyword>
<sequence length="300" mass="33874">MNTKKSKREISEMLQGYVFIAPAILILLVFTILSVLFSVYLSFNKVDLFTGEYTWNNFQNYINIFSDPRTVIALKNTAVFAAFVVPIQTIISLVMAYVLASRDVKGKKLFRMIYFLPTLTSSSALTIIFMFLFNINGPFNQFFMSIGLYHSPINFLQEPQYALKVIMAMNIWSTVPYFMTIYLASLVDLPQSLYEAAEIDGASAFQKFRYITIPYLRPITTFVLLSGIIGTFQMFDQAYIFSNGSGGPNNSTLTLSLLIYQNAFGQMPTMGFAAALALLLAILIFIVSRIAEKLNSNEKR</sequence>
<feature type="domain" description="ABC transmembrane type-1" evidence="8">
    <location>
        <begin position="74"/>
        <end position="291"/>
    </location>
</feature>
<feature type="transmembrane region" description="Helical" evidence="7">
    <location>
        <begin position="215"/>
        <end position="235"/>
    </location>
</feature>
<evidence type="ECO:0000256" key="4">
    <source>
        <dbReference type="ARBA" id="ARBA00022692"/>
    </source>
</evidence>
<keyword evidence="4 7" id="KW-0812">Transmembrane</keyword>
<feature type="transmembrane region" description="Helical" evidence="7">
    <location>
        <begin position="78"/>
        <end position="100"/>
    </location>
</feature>
<dbReference type="PROSITE" id="PS50928">
    <property type="entry name" value="ABC_TM1"/>
    <property type="match status" value="1"/>
</dbReference>
<gene>
    <name evidence="9" type="ORF">SAMN02745116_02500</name>
</gene>
<dbReference type="PANTHER" id="PTHR30193:SF37">
    <property type="entry name" value="INNER MEMBRANE ABC TRANSPORTER PERMEASE PROTEIN YCJO"/>
    <property type="match status" value="1"/>
</dbReference>
<evidence type="ECO:0000256" key="2">
    <source>
        <dbReference type="ARBA" id="ARBA00022448"/>
    </source>
</evidence>
<evidence type="ECO:0000256" key="7">
    <source>
        <dbReference type="RuleBase" id="RU363032"/>
    </source>
</evidence>
<feature type="transmembrane region" description="Helical" evidence="7">
    <location>
        <begin position="161"/>
        <end position="184"/>
    </location>
</feature>
<proteinExistence type="inferred from homology"/>
<dbReference type="InterPro" id="IPR035906">
    <property type="entry name" value="MetI-like_sf"/>
</dbReference>
<evidence type="ECO:0000313" key="9">
    <source>
        <dbReference type="EMBL" id="SKA12734.1"/>
    </source>
</evidence>
<evidence type="ECO:0000256" key="5">
    <source>
        <dbReference type="ARBA" id="ARBA00022989"/>
    </source>
</evidence>
<dbReference type="OrthoDB" id="9798257at2"/>
<dbReference type="GO" id="GO:0005886">
    <property type="term" value="C:plasma membrane"/>
    <property type="evidence" value="ECO:0007669"/>
    <property type="project" value="UniProtKB-SubCell"/>
</dbReference>
<dbReference type="AlphaFoldDB" id="A0A1T4R9P5"/>
<dbReference type="Pfam" id="PF00528">
    <property type="entry name" value="BPD_transp_1"/>
    <property type="match status" value="1"/>
</dbReference>